<feature type="domain" description="Neprosin PEP catalytic" evidence="1">
    <location>
        <begin position="1"/>
        <end position="72"/>
    </location>
</feature>
<dbReference type="EMBL" id="JBJKBG010000010">
    <property type="protein sequence ID" value="KAL3720882.1"/>
    <property type="molecule type" value="Genomic_DNA"/>
</dbReference>
<dbReference type="Proteomes" id="UP001634007">
    <property type="component" value="Unassembled WGS sequence"/>
</dbReference>
<evidence type="ECO:0000259" key="1">
    <source>
        <dbReference type="PROSITE" id="PS52045"/>
    </source>
</evidence>
<comment type="caution">
    <text evidence="2">The sequence shown here is derived from an EMBL/GenBank/DDBJ whole genome shotgun (WGS) entry which is preliminary data.</text>
</comment>
<protein>
    <recommendedName>
        <fullName evidence="1">Neprosin PEP catalytic domain-containing protein</fullName>
    </recommendedName>
</protein>
<gene>
    <name evidence="2" type="ORF">ACJRO7_005655</name>
</gene>
<sequence>MGSGHLPLDGFGKSAYLHNLKYADVDLVNRDADNAFRIVTNPGCYDLQMKDKDARYGVNFFYGCPGYSDLCLK</sequence>
<dbReference type="AlphaFoldDB" id="A0ABD3J0M6"/>
<dbReference type="InterPro" id="IPR004314">
    <property type="entry name" value="Neprosin"/>
</dbReference>
<dbReference type="Pfam" id="PF03080">
    <property type="entry name" value="Neprosin"/>
    <property type="match status" value="1"/>
</dbReference>
<organism evidence="2 3">
    <name type="scientific">Eucalyptus globulus</name>
    <name type="common">Tasmanian blue gum</name>
    <dbReference type="NCBI Taxonomy" id="34317"/>
    <lineage>
        <taxon>Eukaryota</taxon>
        <taxon>Viridiplantae</taxon>
        <taxon>Streptophyta</taxon>
        <taxon>Embryophyta</taxon>
        <taxon>Tracheophyta</taxon>
        <taxon>Spermatophyta</taxon>
        <taxon>Magnoliopsida</taxon>
        <taxon>eudicotyledons</taxon>
        <taxon>Gunneridae</taxon>
        <taxon>Pentapetalae</taxon>
        <taxon>rosids</taxon>
        <taxon>malvids</taxon>
        <taxon>Myrtales</taxon>
        <taxon>Myrtaceae</taxon>
        <taxon>Myrtoideae</taxon>
        <taxon>Eucalypteae</taxon>
        <taxon>Eucalyptus</taxon>
    </lineage>
</organism>
<evidence type="ECO:0000313" key="2">
    <source>
        <dbReference type="EMBL" id="KAL3720882.1"/>
    </source>
</evidence>
<accession>A0ABD3J0M6</accession>
<keyword evidence="3" id="KW-1185">Reference proteome</keyword>
<name>A0ABD3J0M6_EUCGL</name>
<dbReference type="PROSITE" id="PS52045">
    <property type="entry name" value="NEPROSIN_PEP_CD"/>
    <property type="match status" value="1"/>
</dbReference>
<proteinExistence type="predicted"/>
<reference evidence="2 3" key="1">
    <citation type="submission" date="2024-11" db="EMBL/GenBank/DDBJ databases">
        <title>Chromosome-level genome assembly of Eucalyptus globulus Labill. provides insights into its genome evolution.</title>
        <authorList>
            <person name="Li X."/>
        </authorList>
    </citation>
    <scope>NUCLEOTIDE SEQUENCE [LARGE SCALE GENOMIC DNA]</scope>
    <source>
        <strain evidence="2">CL2024</strain>
        <tissue evidence="2">Fresh tender leaves</tissue>
    </source>
</reference>
<evidence type="ECO:0000313" key="3">
    <source>
        <dbReference type="Proteomes" id="UP001634007"/>
    </source>
</evidence>